<evidence type="ECO:0000313" key="2">
    <source>
        <dbReference type="EMBL" id="EJW93172.1"/>
    </source>
</evidence>
<evidence type="ECO:0000256" key="1">
    <source>
        <dbReference type="SAM" id="MobiDB-lite"/>
    </source>
</evidence>
<name>J9FUC3_9ZZZZ</name>
<comment type="caution">
    <text evidence="2">The sequence shown here is derived from an EMBL/GenBank/DDBJ whole genome shotgun (WGS) entry which is preliminary data.</text>
</comment>
<reference evidence="2" key="1">
    <citation type="journal article" date="2012" name="PLoS ONE">
        <title>Gene sets for utilization of primary and secondary nutrition supplies in the distal gut of endangered iberian lynx.</title>
        <authorList>
            <person name="Alcaide M."/>
            <person name="Messina E."/>
            <person name="Richter M."/>
            <person name="Bargiela R."/>
            <person name="Peplies J."/>
            <person name="Huws S.A."/>
            <person name="Newbold C.J."/>
            <person name="Golyshin P.N."/>
            <person name="Simon M.A."/>
            <person name="Lopez G."/>
            <person name="Yakimov M.M."/>
            <person name="Ferrer M."/>
        </authorList>
    </citation>
    <scope>NUCLEOTIDE SEQUENCE</scope>
</reference>
<protein>
    <submittedName>
        <fullName evidence="2">Uncharacterized protein</fullName>
    </submittedName>
</protein>
<accession>J9FUC3</accession>
<proteinExistence type="predicted"/>
<feature type="region of interest" description="Disordered" evidence="1">
    <location>
        <begin position="57"/>
        <end position="76"/>
    </location>
</feature>
<gene>
    <name evidence="2" type="ORF">EVA_18715</name>
</gene>
<dbReference type="EMBL" id="AMCI01007124">
    <property type="protein sequence ID" value="EJW93172.1"/>
    <property type="molecule type" value="Genomic_DNA"/>
</dbReference>
<dbReference type="AlphaFoldDB" id="J9FUC3"/>
<sequence>MNTTLPFYHLTCEDIFLQRYCCPTKASNPLQKIFLKQVERIFCPEFAFVGGCQHSEKSKKHPFGQAAKQQNKREKNQSVWHRLTITSSSSWQNLRLGSASIFPSASATWVKRKSLTDRWYMISKTEEVLKQWHK</sequence>
<organism evidence="2">
    <name type="scientific">gut metagenome</name>
    <dbReference type="NCBI Taxonomy" id="749906"/>
    <lineage>
        <taxon>unclassified sequences</taxon>
        <taxon>metagenomes</taxon>
        <taxon>organismal metagenomes</taxon>
    </lineage>
</organism>